<evidence type="ECO:0000313" key="5">
    <source>
        <dbReference type="Proteomes" id="UP001280581"/>
    </source>
</evidence>
<feature type="domain" description="DUF2828" evidence="2">
    <location>
        <begin position="115"/>
        <end position="561"/>
    </location>
</feature>
<gene>
    <name evidence="4" type="ORF">GRF29_1g3257808</name>
</gene>
<feature type="compositionally biased region" description="Polar residues" evidence="1">
    <location>
        <begin position="104"/>
        <end position="120"/>
    </location>
</feature>
<dbReference type="PIRSF" id="PIRSF015417">
    <property type="entry name" value="T31B5_30_vWA"/>
    <property type="match status" value="1"/>
</dbReference>
<feature type="region of interest" description="Disordered" evidence="1">
    <location>
        <begin position="1"/>
        <end position="35"/>
    </location>
</feature>
<comment type="caution">
    <text evidence="4">The sequence shown here is derived from an EMBL/GenBank/DDBJ whole genome shotgun (WGS) entry which is preliminary data.</text>
</comment>
<feature type="domain" description="DUF7788" evidence="3">
    <location>
        <begin position="563"/>
        <end position="783"/>
    </location>
</feature>
<feature type="compositionally biased region" description="Low complexity" evidence="1">
    <location>
        <begin position="1"/>
        <end position="15"/>
    </location>
</feature>
<evidence type="ECO:0000256" key="1">
    <source>
        <dbReference type="SAM" id="MobiDB-lite"/>
    </source>
</evidence>
<evidence type="ECO:0000259" key="2">
    <source>
        <dbReference type="Pfam" id="PF11443"/>
    </source>
</evidence>
<protein>
    <submittedName>
        <fullName evidence="4">Uncharacterized protein</fullName>
    </submittedName>
</protein>
<organism evidence="4 5">
    <name type="scientific">Pseudopithomyces chartarum</name>
    <dbReference type="NCBI Taxonomy" id="1892770"/>
    <lineage>
        <taxon>Eukaryota</taxon>
        <taxon>Fungi</taxon>
        <taxon>Dikarya</taxon>
        <taxon>Ascomycota</taxon>
        <taxon>Pezizomycotina</taxon>
        <taxon>Dothideomycetes</taxon>
        <taxon>Pleosporomycetidae</taxon>
        <taxon>Pleosporales</taxon>
        <taxon>Massarineae</taxon>
        <taxon>Didymosphaeriaceae</taxon>
        <taxon>Pseudopithomyces</taxon>
    </lineage>
</organism>
<dbReference type="InterPro" id="IPR058580">
    <property type="entry name" value="DUF2828"/>
</dbReference>
<feature type="compositionally biased region" description="Basic and acidic residues" evidence="1">
    <location>
        <begin position="74"/>
        <end position="103"/>
    </location>
</feature>
<dbReference type="InterPro" id="IPR011205">
    <property type="entry name" value="UCP015417_vWA"/>
</dbReference>
<proteinExistence type="predicted"/>
<dbReference type="EMBL" id="WVTA01000001">
    <property type="protein sequence ID" value="KAK3217503.1"/>
    <property type="molecule type" value="Genomic_DNA"/>
</dbReference>
<dbReference type="PANTHER" id="PTHR31373">
    <property type="entry name" value="OS06G0652100 PROTEIN"/>
    <property type="match status" value="1"/>
</dbReference>
<dbReference type="Proteomes" id="UP001280581">
    <property type="component" value="Unassembled WGS sequence"/>
</dbReference>
<dbReference type="AlphaFoldDB" id="A0AAN6M7Y2"/>
<dbReference type="Pfam" id="PF25043">
    <property type="entry name" value="DUF7788"/>
    <property type="match status" value="1"/>
</dbReference>
<evidence type="ECO:0000259" key="3">
    <source>
        <dbReference type="Pfam" id="PF25043"/>
    </source>
</evidence>
<dbReference type="Pfam" id="PF11443">
    <property type="entry name" value="DUF2828"/>
    <property type="match status" value="1"/>
</dbReference>
<feature type="region of interest" description="Disordered" evidence="1">
    <location>
        <begin position="73"/>
        <end position="120"/>
    </location>
</feature>
<accession>A0AAN6M7Y2</accession>
<keyword evidence="5" id="KW-1185">Reference proteome</keyword>
<dbReference type="InterPro" id="IPR056690">
    <property type="entry name" value="DUF7788"/>
</dbReference>
<evidence type="ECO:0000313" key="4">
    <source>
        <dbReference type="EMBL" id="KAK3217503.1"/>
    </source>
</evidence>
<name>A0AAN6M7Y2_9PLEO</name>
<sequence length="796" mass="89759">MSDQTTSTASQPATTEMDGKVHGDDPENAPKPAVKHSILDSTFPVLLPYDDALFLDQDTFDILVQKLVASREVSPLKRSAEEEAGDEPAKKTALEKHESHVSSERSLGQDSKALTENSDVTHISSKHPLVDLFHDLGGRISPDRLKTLLENAWVEDPLMTLKIIFNARSIHLGKSDRISSYRAFGWLAETHPHTLLTNLVWLVRPVVKKQFARDDNSKKAMEEDNEAGSDDLIQSFLKSDINIESENSDIINADVVKSEQSEMTKPSAEITYDVAHGVSHGYYKDLLNILVFAANDELNFDKNPDRLLTQKRDKPKGWRRKVEWDTAKAKELRRVWKKQQHERVVEKLQNEPFYRALHMTVARIFAQQLKEDKQLLESGGESLSKISLAAKWAPTFGEFHDKHTFILSTIAEAVYPEPSEVSPDANDREMYLRRAREALRKHYTSPLRKALAVVERDIAANTFSNINYERVPSLAMDRYTSLFLKKDQEHFSEYVKRVAGGKVKISRVTLLPSTLVAKARRLPGLYYTESVAIEAQYEVSCGIVNGQWETLVQRVKDSGTLGSSIAVCDLGDSMYLSSFKDGTNPIDSAIGLSLLVSEVTAPPFGGGFITFSNRPSYISYAKDNATFVEYVDYVESSVSHSKANFVAVFEVILSMAVAKKLKQRDMVRQVFVFAGKQFDSAERNAHGWTTSYERIKEKYQSFGYEMPKLVFWNLAAGRISKPVTMEDQNTVLVSGYSQYMLKVFLNRGNFEFQMNHKGTEVEDGIVDVTEQSKADQLSFVKWAVSHKAYAMLKVVD</sequence>
<reference evidence="4 5" key="1">
    <citation type="submission" date="2021-02" db="EMBL/GenBank/DDBJ databases">
        <title>Genome assembly of Pseudopithomyces chartarum.</title>
        <authorList>
            <person name="Jauregui R."/>
            <person name="Singh J."/>
            <person name="Voisey C."/>
        </authorList>
    </citation>
    <scope>NUCLEOTIDE SEQUENCE [LARGE SCALE GENOMIC DNA]</scope>
    <source>
        <strain evidence="4 5">AGR01</strain>
    </source>
</reference>
<dbReference type="PANTHER" id="PTHR31373:SF27">
    <property type="entry name" value="TROVE DOMAIN-CONTAINING PROTEIN"/>
    <property type="match status" value="1"/>
</dbReference>